<feature type="domain" description="Glycosyltransferase 61 catalytic" evidence="2">
    <location>
        <begin position="157"/>
        <end position="328"/>
    </location>
</feature>
<dbReference type="PROSITE" id="PS51257">
    <property type="entry name" value="PROKAR_LIPOPROTEIN"/>
    <property type="match status" value="1"/>
</dbReference>
<evidence type="ECO:0000259" key="2">
    <source>
        <dbReference type="Pfam" id="PF04577"/>
    </source>
</evidence>
<protein>
    <recommendedName>
        <fullName evidence="2">Glycosyltransferase 61 catalytic domain-containing protein</fullName>
    </recommendedName>
</protein>
<evidence type="ECO:0000313" key="3">
    <source>
        <dbReference type="EMBL" id="OHS98107.1"/>
    </source>
</evidence>
<dbReference type="InterPro" id="IPR049625">
    <property type="entry name" value="Glyco_transf_61_cat"/>
</dbReference>
<keyword evidence="1" id="KW-0472">Membrane</keyword>
<dbReference type="Pfam" id="PF04577">
    <property type="entry name" value="Glyco_transf_61"/>
    <property type="match status" value="1"/>
</dbReference>
<dbReference type="AlphaFoldDB" id="A0A1J4JKL4"/>
<keyword evidence="1" id="KW-0812">Transmembrane</keyword>
<sequence>MKLHLKYFLFFVVLVILLSCVSIIYTKITIQIKYDLIIENATFLYETTPPNIIDTTKFDKKFTSPNCSTFDIVGPFLSMHEYHSYYFTHKEFTEKYSLLHLKNTYVLSQCIFYSKNTFYIPRRACQNEFHPKFPLSVKVKNITGITISICHAWSSKYAHMIFDVLPPLTLLPESVLTTSTFLVNESFPFVFDLLGCFQIQHSQICEIGKETFFYCESIITLNPHPFYQIHGTLLTQLRDHFVKLFELDKTSAFRFVVFNRQKTRMIRNFGEMYYEILIRFPQFPWEMRKPLIGFKVSALFYNEIKFLLGPHGADFANTLFMQKNSIVCEMQADLFVSCYFYFSNFLGFHHVVMRIPHMGIQLLSQNLAPIPIIIEMIEKGLSYL</sequence>
<evidence type="ECO:0000313" key="4">
    <source>
        <dbReference type="Proteomes" id="UP000179807"/>
    </source>
</evidence>
<dbReference type="RefSeq" id="XP_068351244.1">
    <property type="nucleotide sequence ID" value="XM_068510308.1"/>
</dbReference>
<organism evidence="3 4">
    <name type="scientific">Tritrichomonas foetus</name>
    <dbReference type="NCBI Taxonomy" id="1144522"/>
    <lineage>
        <taxon>Eukaryota</taxon>
        <taxon>Metamonada</taxon>
        <taxon>Parabasalia</taxon>
        <taxon>Tritrichomonadida</taxon>
        <taxon>Tritrichomonadidae</taxon>
        <taxon>Tritrichomonas</taxon>
    </lineage>
</organism>
<dbReference type="GO" id="GO:0016757">
    <property type="term" value="F:glycosyltransferase activity"/>
    <property type="evidence" value="ECO:0007669"/>
    <property type="project" value="InterPro"/>
</dbReference>
<proteinExistence type="predicted"/>
<gene>
    <name evidence="3" type="ORF">TRFO_35525</name>
</gene>
<evidence type="ECO:0000256" key="1">
    <source>
        <dbReference type="SAM" id="Phobius"/>
    </source>
</evidence>
<keyword evidence="1" id="KW-1133">Transmembrane helix</keyword>
<keyword evidence="4" id="KW-1185">Reference proteome</keyword>
<dbReference type="Proteomes" id="UP000179807">
    <property type="component" value="Unassembled WGS sequence"/>
</dbReference>
<dbReference type="VEuPathDB" id="TrichDB:TRFO_35525"/>
<dbReference type="EMBL" id="MLAK01001074">
    <property type="protein sequence ID" value="OHS98107.1"/>
    <property type="molecule type" value="Genomic_DNA"/>
</dbReference>
<comment type="caution">
    <text evidence="3">The sequence shown here is derived from an EMBL/GenBank/DDBJ whole genome shotgun (WGS) entry which is preliminary data.</text>
</comment>
<name>A0A1J4JKL4_9EUKA</name>
<reference evidence="3" key="1">
    <citation type="submission" date="2016-10" db="EMBL/GenBank/DDBJ databases">
        <authorList>
            <person name="Benchimol M."/>
            <person name="Almeida L.G."/>
            <person name="Vasconcelos A.T."/>
            <person name="Perreira-Neves A."/>
            <person name="Rosa I.A."/>
            <person name="Tasca T."/>
            <person name="Bogo M.R."/>
            <person name="de Souza W."/>
        </authorList>
    </citation>
    <scope>NUCLEOTIDE SEQUENCE [LARGE SCALE GENOMIC DNA]</scope>
    <source>
        <strain evidence="3">K</strain>
    </source>
</reference>
<feature type="transmembrane region" description="Helical" evidence="1">
    <location>
        <begin position="7"/>
        <end position="25"/>
    </location>
</feature>
<accession>A0A1J4JKL4</accession>
<dbReference type="GeneID" id="94845012"/>